<comment type="function">
    <text evidence="5">Key component of the ribosome quality control system (RQC), a ribosome-associated complex that mediates the extraction of incompletely synthesized nascent chains from stalled ribosomes and their subsequent degradation. RqcH recruits Ala-charged tRNA, and with RqcP directs the elongation of stalled nascent chains on 50S ribosomal subunits, leading to non-templated C-terminal alanine extensions (Ala tail). The Ala tail promotes nascent chain degradation. May add between 1 and at least 8 Ala residues. Binds to stalled 50S ribosomal subunits.</text>
</comment>
<name>A0A1G9BTK9_9FIRM</name>
<dbReference type="PANTHER" id="PTHR15239:SF6">
    <property type="entry name" value="RIBOSOME QUALITY CONTROL COMPLEX SUBUNIT NEMF"/>
    <property type="match status" value="1"/>
</dbReference>
<dbReference type="PANTHER" id="PTHR15239">
    <property type="entry name" value="NUCLEAR EXPORT MEDIATOR FACTOR NEMF"/>
    <property type="match status" value="1"/>
</dbReference>
<keyword evidence="3 5" id="KW-0694">RNA-binding</keyword>
<dbReference type="InterPro" id="IPR043682">
    <property type="entry name" value="RqcH_bacterial"/>
</dbReference>
<dbReference type="Gene3D" id="1.10.8.50">
    <property type="match status" value="1"/>
</dbReference>
<accession>A0A1G9BTK9</accession>
<dbReference type="GO" id="GO:0000049">
    <property type="term" value="F:tRNA binding"/>
    <property type="evidence" value="ECO:0007669"/>
    <property type="project" value="UniProtKB-UniRule"/>
</dbReference>
<feature type="domain" description="NFACT RNA-binding" evidence="6">
    <location>
        <begin position="470"/>
        <end position="560"/>
    </location>
</feature>
<dbReference type="EMBL" id="FNFP01000002">
    <property type="protein sequence ID" value="SDK42524.1"/>
    <property type="molecule type" value="Genomic_DNA"/>
</dbReference>
<dbReference type="GO" id="GO:0043023">
    <property type="term" value="F:ribosomal large subunit binding"/>
    <property type="evidence" value="ECO:0007669"/>
    <property type="project" value="UniProtKB-UniRule"/>
</dbReference>
<dbReference type="Proteomes" id="UP000198718">
    <property type="component" value="Unassembled WGS sequence"/>
</dbReference>
<dbReference type="HAMAP" id="MF_00844_B">
    <property type="entry name" value="RqcH_B"/>
    <property type="match status" value="1"/>
</dbReference>
<dbReference type="FunFam" id="2.30.310.10:FF:000004">
    <property type="entry name" value="Fibronectin-binding protein A"/>
    <property type="match status" value="1"/>
</dbReference>
<comment type="subunit">
    <text evidence="5">Associates with stalled 50S ribosomal subunits. Binds to RqcP.</text>
</comment>
<keyword evidence="2 5" id="KW-0699">rRNA-binding</keyword>
<comment type="similarity">
    <text evidence="5">Belongs to the NEMF family.</text>
</comment>
<feature type="coiled-coil region" evidence="5">
    <location>
        <begin position="312"/>
        <end position="339"/>
    </location>
</feature>
<dbReference type="GO" id="GO:0072344">
    <property type="term" value="P:rescue of stalled ribosome"/>
    <property type="evidence" value="ECO:0007669"/>
    <property type="project" value="UniProtKB-UniRule"/>
</dbReference>
<keyword evidence="4 5" id="KW-0648">Protein biosynthesis</keyword>
<evidence type="ECO:0000256" key="5">
    <source>
        <dbReference type="HAMAP-Rule" id="MF_00844"/>
    </source>
</evidence>
<dbReference type="OrthoDB" id="9766163at2"/>
<evidence type="ECO:0000259" key="6">
    <source>
        <dbReference type="Pfam" id="PF05670"/>
    </source>
</evidence>
<dbReference type="GO" id="GO:0019843">
    <property type="term" value="F:rRNA binding"/>
    <property type="evidence" value="ECO:0007669"/>
    <property type="project" value="UniProtKB-UniRule"/>
</dbReference>
<evidence type="ECO:0000256" key="2">
    <source>
        <dbReference type="ARBA" id="ARBA00022730"/>
    </source>
</evidence>
<keyword evidence="8" id="KW-1185">Reference proteome</keyword>
<reference evidence="7 8" key="1">
    <citation type="submission" date="2016-10" db="EMBL/GenBank/DDBJ databases">
        <authorList>
            <person name="de Groot N.N."/>
        </authorList>
    </citation>
    <scope>NUCLEOTIDE SEQUENCE [LARGE SCALE GENOMIC DNA]</scope>
    <source>
        <strain evidence="7 8">DSM 18346</strain>
    </source>
</reference>
<dbReference type="InterPro" id="IPR051608">
    <property type="entry name" value="RQC_Subunit_NEMF"/>
</dbReference>
<dbReference type="GO" id="GO:1990112">
    <property type="term" value="C:RQC complex"/>
    <property type="evidence" value="ECO:0007669"/>
    <property type="project" value="TreeGrafter"/>
</dbReference>
<evidence type="ECO:0000256" key="4">
    <source>
        <dbReference type="ARBA" id="ARBA00022917"/>
    </source>
</evidence>
<proteinExistence type="inferred from homology"/>
<organism evidence="7 8">
    <name type="scientific">Natronincola ferrireducens</name>
    <dbReference type="NCBI Taxonomy" id="393762"/>
    <lineage>
        <taxon>Bacteria</taxon>
        <taxon>Bacillati</taxon>
        <taxon>Bacillota</taxon>
        <taxon>Clostridia</taxon>
        <taxon>Peptostreptococcales</taxon>
        <taxon>Natronincolaceae</taxon>
        <taxon>Natronincola</taxon>
    </lineage>
</organism>
<dbReference type="InterPro" id="IPR008532">
    <property type="entry name" value="NFACT_RNA-bd"/>
</dbReference>
<dbReference type="Gene3D" id="2.30.310.10">
    <property type="entry name" value="ibrinogen binding protein from staphylococcus aureus domain"/>
    <property type="match status" value="1"/>
</dbReference>
<evidence type="ECO:0000256" key="1">
    <source>
        <dbReference type="ARBA" id="ARBA00022555"/>
    </source>
</evidence>
<protein>
    <recommendedName>
        <fullName evidence="5">Rqc2 homolog RqcH</fullName>
        <shortName evidence="5">RqcH</shortName>
    </recommendedName>
</protein>
<dbReference type="STRING" id="393762.SAMN05660472_01260"/>
<gene>
    <name evidence="5" type="primary">rqcH</name>
    <name evidence="7" type="ORF">SAMN05660472_01260</name>
</gene>
<dbReference type="Pfam" id="PF05833">
    <property type="entry name" value="NFACT_N"/>
    <property type="match status" value="1"/>
</dbReference>
<keyword evidence="1 5" id="KW-0820">tRNA-binding</keyword>
<evidence type="ECO:0000256" key="3">
    <source>
        <dbReference type="ARBA" id="ARBA00022884"/>
    </source>
</evidence>
<evidence type="ECO:0000313" key="7">
    <source>
        <dbReference type="EMBL" id="SDK42524.1"/>
    </source>
</evidence>
<keyword evidence="5" id="KW-0175">Coiled coil</keyword>
<evidence type="ECO:0000313" key="8">
    <source>
        <dbReference type="Proteomes" id="UP000198718"/>
    </source>
</evidence>
<dbReference type="RefSeq" id="WP_090552101.1">
    <property type="nucleotide sequence ID" value="NZ_FNFP01000002.1"/>
</dbReference>
<dbReference type="AlphaFoldDB" id="A0A1G9BTK9"/>
<dbReference type="Pfam" id="PF05670">
    <property type="entry name" value="NFACT-R_1"/>
    <property type="match status" value="1"/>
</dbReference>
<sequence>MALDGLVVSALVYDLNKLLTFNRIEKIYQPEVDEIIIHLRGQGKNLKLLLSANSNYPRIHFTNTNKENPATPPNFCMLLRKYLQGGKIVAIQQPDFERVVKLTIETLDELNMVKSRELIIEMMGRHSNIILIDCEDNKILDSIKRVSLDVSRYRQVLPGLQYAMPPSQNKYNPLTVNSFQDFQTLLNHFSSLSVEKAIYNCFTGISPLIAKEIAFIANVDNDGLISNLSDLEFIELFNGFSFITATVKNHNYVPSIFIDTNRNQYVDFSVVDLKHLSFCTHEAASSTSEMLETFYIHRDSKERIKQKSYDMRKAITIKLERLYNKLQNLHQDLKKAEKADSYKLKGELLTANLYQIQKGMDTIEVINYYDEAQQAIKLQLDKRLTPSQNAQAYYKKYNKSKTALLEIDKQLEKTQTEINYLEQIIVNIDQSTYLSDLEEIHSELVEIGYLKKRYGKKVVANFKKSGHLKYKSSDGFEILVGKNNKQNDEITLKIADKEDLWFHVKDMPGSHVILKGNNQKYSQRAIEEAASLAAYYSKAKNATKVAVDYTQKKNVRKPKGAKPGMVIYDYYTTILVDGNEKAICNLYQMS</sequence>